<reference evidence="1" key="1">
    <citation type="submission" date="2014-09" db="EMBL/GenBank/DDBJ databases">
        <authorList>
            <person name="Magalhaes I.L.F."/>
            <person name="Oliveira U."/>
            <person name="Santos F.R."/>
            <person name="Vidigal T.H.D.A."/>
            <person name="Brescovit A.D."/>
            <person name="Santos A.J."/>
        </authorList>
    </citation>
    <scope>NUCLEOTIDE SEQUENCE</scope>
    <source>
        <tissue evidence="1">Shoot tissue taken approximately 20 cm above the soil surface</tissue>
    </source>
</reference>
<name>A0A0A9HP46_ARUDO</name>
<proteinExistence type="predicted"/>
<reference evidence="1" key="2">
    <citation type="journal article" date="2015" name="Data Brief">
        <title>Shoot transcriptome of the giant reed, Arundo donax.</title>
        <authorList>
            <person name="Barrero R.A."/>
            <person name="Guerrero F.D."/>
            <person name="Moolhuijzen P."/>
            <person name="Goolsby J.A."/>
            <person name="Tidwell J."/>
            <person name="Bellgard S.E."/>
            <person name="Bellgard M.I."/>
        </authorList>
    </citation>
    <scope>NUCLEOTIDE SEQUENCE</scope>
    <source>
        <tissue evidence="1">Shoot tissue taken approximately 20 cm above the soil surface</tissue>
    </source>
</reference>
<evidence type="ECO:0000313" key="1">
    <source>
        <dbReference type="EMBL" id="JAE36636.1"/>
    </source>
</evidence>
<sequence>MQQFLESTTPGTYNKINISTISCLFYCTSGL</sequence>
<dbReference type="AlphaFoldDB" id="A0A0A9HP46"/>
<accession>A0A0A9HP46</accession>
<protein>
    <submittedName>
        <fullName evidence="1">A/G-specific adenine DNA glycosylase</fullName>
    </submittedName>
</protein>
<dbReference type="EMBL" id="GBRH01161260">
    <property type="protein sequence ID" value="JAE36636.1"/>
    <property type="molecule type" value="Transcribed_RNA"/>
</dbReference>
<organism evidence="1">
    <name type="scientific">Arundo donax</name>
    <name type="common">Giant reed</name>
    <name type="synonym">Donax arundinaceus</name>
    <dbReference type="NCBI Taxonomy" id="35708"/>
    <lineage>
        <taxon>Eukaryota</taxon>
        <taxon>Viridiplantae</taxon>
        <taxon>Streptophyta</taxon>
        <taxon>Embryophyta</taxon>
        <taxon>Tracheophyta</taxon>
        <taxon>Spermatophyta</taxon>
        <taxon>Magnoliopsida</taxon>
        <taxon>Liliopsida</taxon>
        <taxon>Poales</taxon>
        <taxon>Poaceae</taxon>
        <taxon>PACMAD clade</taxon>
        <taxon>Arundinoideae</taxon>
        <taxon>Arundineae</taxon>
        <taxon>Arundo</taxon>
    </lineage>
</organism>